<feature type="domain" description="GDS1 winged helix" evidence="2">
    <location>
        <begin position="98"/>
        <end position="139"/>
    </location>
</feature>
<name>A0A4U7B9N9_9PEZI</name>
<evidence type="ECO:0000256" key="1">
    <source>
        <dbReference type="SAM" id="MobiDB-lite"/>
    </source>
</evidence>
<feature type="region of interest" description="Disordered" evidence="1">
    <location>
        <begin position="77"/>
        <end position="96"/>
    </location>
</feature>
<evidence type="ECO:0000259" key="2">
    <source>
        <dbReference type="Pfam" id="PF25318"/>
    </source>
</evidence>
<feature type="region of interest" description="Disordered" evidence="1">
    <location>
        <begin position="1"/>
        <end position="44"/>
    </location>
</feature>
<reference evidence="3 4" key="1">
    <citation type="submission" date="2018-02" db="EMBL/GenBank/DDBJ databases">
        <title>Draft genome sequences of Elsinoe sp., causing black scab on jojoba.</title>
        <authorList>
            <person name="Stodart B."/>
            <person name="Jeffress S."/>
            <person name="Ash G."/>
            <person name="Arun Chinnappa K."/>
        </authorList>
    </citation>
    <scope>NUCLEOTIDE SEQUENCE [LARGE SCALE GENOMIC DNA]</scope>
    <source>
        <strain evidence="3 4">Hillstone_2</strain>
    </source>
</reference>
<comment type="caution">
    <text evidence="3">The sequence shown here is derived from an EMBL/GenBank/DDBJ whole genome shotgun (WGS) entry which is preliminary data.</text>
</comment>
<feature type="domain" description="GDS1 winged helix" evidence="2">
    <location>
        <begin position="154"/>
        <end position="209"/>
    </location>
</feature>
<gene>
    <name evidence="3" type="ORF">C1H76_1292</name>
</gene>
<dbReference type="InterPro" id="IPR057511">
    <property type="entry name" value="WH_GDS1"/>
</dbReference>
<accession>A0A4U7B9N9</accession>
<evidence type="ECO:0000313" key="4">
    <source>
        <dbReference type="Proteomes" id="UP000308133"/>
    </source>
</evidence>
<protein>
    <recommendedName>
        <fullName evidence="2">GDS1 winged helix domain-containing protein</fullName>
    </recommendedName>
</protein>
<dbReference type="AlphaFoldDB" id="A0A4U7B9N9"/>
<feature type="region of interest" description="Disordered" evidence="1">
    <location>
        <begin position="292"/>
        <end position="340"/>
    </location>
</feature>
<dbReference type="Proteomes" id="UP000308133">
    <property type="component" value="Unassembled WGS sequence"/>
</dbReference>
<dbReference type="EMBL" id="PTQR01000013">
    <property type="protein sequence ID" value="TKX26330.1"/>
    <property type="molecule type" value="Genomic_DNA"/>
</dbReference>
<proteinExistence type="predicted"/>
<evidence type="ECO:0000313" key="3">
    <source>
        <dbReference type="EMBL" id="TKX26330.1"/>
    </source>
</evidence>
<dbReference type="Pfam" id="PF25318">
    <property type="entry name" value="WHD_GDS1"/>
    <property type="match status" value="2"/>
</dbReference>
<feature type="compositionally biased region" description="Low complexity" evidence="1">
    <location>
        <begin position="270"/>
        <end position="280"/>
    </location>
</feature>
<organism evidence="3 4">
    <name type="scientific">Elsinoe australis</name>
    <dbReference type="NCBI Taxonomy" id="40998"/>
    <lineage>
        <taxon>Eukaryota</taxon>
        <taxon>Fungi</taxon>
        <taxon>Dikarya</taxon>
        <taxon>Ascomycota</taxon>
        <taxon>Pezizomycotina</taxon>
        <taxon>Dothideomycetes</taxon>
        <taxon>Dothideomycetidae</taxon>
        <taxon>Myriangiales</taxon>
        <taxon>Elsinoaceae</taxon>
        <taxon>Elsinoe</taxon>
    </lineage>
</organism>
<feature type="region of interest" description="Disordered" evidence="1">
    <location>
        <begin position="225"/>
        <end position="280"/>
    </location>
</feature>
<sequence>MPYNTRRKSLSLSELGVHVPKRARAPSQPSPLSESVESAEPPSKKVRCVPQFISPPGSMSPPKTTNIRIKTEDIKPIHIGAEHTPPPSPGALGRSKVDTTGIKDEVVVGVIVQLEKTGNRPHTSKELAACLANTVPTIDSYVSSSSRTKQQIIDTLDRSTNPNALIQARLATYLKGPWPIVGPCPIGKQQENVHPRRVFYFLTSMPHQPIPDTSMQQAPRRIISPALSSSASDEIEEKYTRGRAQLSPSPEVDLSTPELDDDNDVDHESMYSSVGSLSRSLSSADLIHNRRAASPPLEREERDFKQTANELQQQRRDSQQRSRQASEAAVKVEQQDTEMTVEHVEESEESIAKRNREAAAALFGGHEHLAVHHPSYELSSPVLRPQVPAAGIDAKIAPMKTAEGKSMITAAIMSIEHNDSMDSWSDWDTKSPENIELDELECLFDAY</sequence>